<evidence type="ECO:0000256" key="1">
    <source>
        <dbReference type="SAM" id="MobiDB-lite"/>
    </source>
</evidence>
<evidence type="ECO:0000256" key="2">
    <source>
        <dbReference type="SAM" id="Phobius"/>
    </source>
</evidence>
<feature type="compositionally biased region" description="Polar residues" evidence="1">
    <location>
        <begin position="1"/>
        <end position="19"/>
    </location>
</feature>
<feature type="transmembrane region" description="Helical" evidence="2">
    <location>
        <begin position="92"/>
        <end position="114"/>
    </location>
</feature>
<comment type="caution">
    <text evidence="3">The sequence shown here is derived from an EMBL/GenBank/DDBJ whole genome shotgun (WGS) entry which is preliminary data.</text>
</comment>
<feature type="region of interest" description="Disordered" evidence="1">
    <location>
        <begin position="1"/>
        <end position="36"/>
    </location>
</feature>
<gene>
    <name evidence="3" type="ORF">PG997_013915</name>
</gene>
<dbReference type="GeneID" id="92051289"/>
<protein>
    <submittedName>
        <fullName evidence="3">Uncharacterized protein</fullName>
    </submittedName>
</protein>
<accession>A0ABR1V7K5</accession>
<organism evidence="3 4">
    <name type="scientific">Apiospora hydei</name>
    <dbReference type="NCBI Taxonomy" id="1337664"/>
    <lineage>
        <taxon>Eukaryota</taxon>
        <taxon>Fungi</taxon>
        <taxon>Dikarya</taxon>
        <taxon>Ascomycota</taxon>
        <taxon>Pezizomycotina</taxon>
        <taxon>Sordariomycetes</taxon>
        <taxon>Xylariomycetidae</taxon>
        <taxon>Amphisphaeriales</taxon>
        <taxon>Apiosporaceae</taxon>
        <taxon>Apiospora</taxon>
    </lineage>
</organism>
<evidence type="ECO:0000313" key="4">
    <source>
        <dbReference type="Proteomes" id="UP001433268"/>
    </source>
</evidence>
<name>A0ABR1V7K5_9PEZI</name>
<dbReference type="Proteomes" id="UP001433268">
    <property type="component" value="Unassembled WGS sequence"/>
</dbReference>
<keyword evidence="2" id="KW-1133">Transmembrane helix</keyword>
<proteinExistence type="predicted"/>
<reference evidence="3 4" key="1">
    <citation type="submission" date="2023-01" db="EMBL/GenBank/DDBJ databases">
        <title>Analysis of 21 Apiospora genomes using comparative genomics revels a genus with tremendous synthesis potential of carbohydrate active enzymes and secondary metabolites.</title>
        <authorList>
            <person name="Sorensen T."/>
        </authorList>
    </citation>
    <scope>NUCLEOTIDE SEQUENCE [LARGE SCALE GENOMIC DNA]</scope>
    <source>
        <strain evidence="3 4">CBS 114990</strain>
    </source>
</reference>
<keyword evidence="4" id="KW-1185">Reference proteome</keyword>
<feature type="region of interest" description="Disordered" evidence="1">
    <location>
        <begin position="134"/>
        <end position="153"/>
    </location>
</feature>
<keyword evidence="2" id="KW-0812">Transmembrane</keyword>
<evidence type="ECO:0000313" key="3">
    <source>
        <dbReference type="EMBL" id="KAK8067168.1"/>
    </source>
</evidence>
<sequence>MASTSASTSGSPVTASGPNVTVVPPPAAGQQQQAGFHVAPPAQAHMPMHYQQQTFQLTPQMEEGIKAAVAATNPGPPAPPRKKRSSWTMAKYFLRCATLFACVGMIIAEVIVAITQRAELDTAISVIWRSETTSRAEVTPPEHLTPTTTPPPPPPAQIVVHYVQNTCPKCGTQSWPQPGEELNEHLASKGDLQPQAIPLSQLQFLPRAAG</sequence>
<dbReference type="EMBL" id="JAQQWN010000009">
    <property type="protein sequence ID" value="KAK8067168.1"/>
    <property type="molecule type" value="Genomic_DNA"/>
</dbReference>
<keyword evidence="2" id="KW-0472">Membrane</keyword>
<dbReference type="RefSeq" id="XP_066663921.1">
    <property type="nucleotide sequence ID" value="XM_066818229.1"/>
</dbReference>